<dbReference type="Proteomes" id="UP001165122">
    <property type="component" value="Unassembled WGS sequence"/>
</dbReference>
<keyword evidence="9" id="KW-0472">Membrane</keyword>
<dbReference type="GO" id="GO:0004427">
    <property type="term" value="F:inorganic diphosphate phosphatase activity"/>
    <property type="evidence" value="ECO:0007669"/>
    <property type="project" value="InterPro"/>
</dbReference>
<evidence type="ECO:0000313" key="11">
    <source>
        <dbReference type="Proteomes" id="UP001165122"/>
    </source>
</evidence>
<dbReference type="GO" id="GO:0009678">
    <property type="term" value="F:diphosphate hydrolysis-driven proton transmembrane transporter activity"/>
    <property type="evidence" value="ECO:0007669"/>
    <property type="project" value="UniProtKB-EC"/>
</dbReference>
<evidence type="ECO:0000256" key="6">
    <source>
        <dbReference type="ARBA" id="ARBA00022967"/>
    </source>
</evidence>
<evidence type="ECO:0000256" key="1">
    <source>
        <dbReference type="ARBA" id="ARBA00004127"/>
    </source>
</evidence>
<proteinExistence type="predicted"/>
<dbReference type="Pfam" id="PF03030">
    <property type="entry name" value="H_PPase"/>
    <property type="match status" value="1"/>
</dbReference>
<keyword evidence="3" id="KW-0813">Transport</keyword>
<keyword evidence="6" id="KW-1278">Translocase</keyword>
<evidence type="ECO:0000256" key="8">
    <source>
        <dbReference type="ARBA" id="ARBA00023065"/>
    </source>
</evidence>
<dbReference type="GO" id="GO:0016020">
    <property type="term" value="C:membrane"/>
    <property type="evidence" value="ECO:0007669"/>
    <property type="project" value="InterPro"/>
</dbReference>
<protein>
    <recommendedName>
        <fullName evidence="2">H(+)-exporting diphosphatase</fullName>
        <ecNumber evidence="2">7.1.3.1</ecNumber>
    </recommendedName>
</protein>
<comment type="caution">
    <text evidence="10">The sequence shown here is derived from an EMBL/GenBank/DDBJ whole genome shotgun (WGS) entry which is preliminary data.</text>
</comment>
<evidence type="ECO:0000256" key="2">
    <source>
        <dbReference type="ARBA" id="ARBA00013242"/>
    </source>
</evidence>
<gene>
    <name evidence="10" type="ORF">TrLO_g11270</name>
</gene>
<evidence type="ECO:0000256" key="9">
    <source>
        <dbReference type="ARBA" id="ARBA00023136"/>
    </source>
</evidence>
<reference evidence="11" key="1">
    <citation type="journal article" date="2023" name="Commun. Biol.">
        <title>Genome analysis of Parmales, the sister group of diatoms, reveals the evolutionary specialization of diatoms from phago-mixotrophs to photoautotrophs.</title>
        <authorList>
            <person name="Ban H."/>
            <person name="Sato S."/>
            <person name="Yoshikawa S."/>
            <person name="Yamada K."/>
            <person name="Nakamura Y."/>
            <person name="Ichinomiya M."/>
            <person name="Sato N."/>
            <person name="Blanc-Mathieu R."/>
            <person name="Endo H."/>
            <person name="Kuwata A."/>
            <person name="Ogata H."/>
        </authorList>
    </citation>
    <scope>NUCLEOTIDE SEQUENCE [LARGE SCALE GENOMIC DNA]</scope>
    <source>
        <strain evidence="11">NIES 3700</strain>
    </source>
</reference>
<dbReference type="OrthoDB" id="5210at2759"/>
<dbReference type="PANTHER" id="PTHR31998">
    <property type="entry name" value="K(+)-INSENSITIVE PYROPHOSPHATE-ENERGIZED PROTON PUMP"/>
    <property type="match status" value="1"/>
</dbReference>
<dbReference type="EMBL" id="BRXW01000609">
    <property type="protein sequence ID" value="GMH69753.1"/>
    <property type="molecule type" value="Genomic_DNA"/>
</dbReference>
<comment type="subcellular location">
    <subcellularLocation>
        <location evidence="1">Endomembrane system</location>
        <topology evidence="1">Multi-pass membrane protein</topology>
    </subcellularLocation>
</comment>
<keyword evidence="8" id="KW-0406">Ion transport</keyword>
<dbReference type="GO" id="GO:0012505">
    <property type="term" value="C:endomembrane system"/>
    <property type="evidence" value="ECO:0007669"/>
    <property type="project" value="UniProtKB-SubCell"/>
</dbReference>
<keyword evidence="7" id="KW-1133">Transmembrane helix</keyword>
<evidence type="ECO:0000256" key="3">
    <source>
        <dbReference type="ARBA" id="ARBA00022448"/>
    </source>
</evidence>
<accession>A0A9W7E8V9</accession>
<name>A0A9W7E8V9_9STRA</name>
<evidence type="ECO:0000313" key="10">
    <source>
        <dbReference type="EMBL" id="GMH69753.1"/>
    </source>
</evidence>
<keyword evidence="5" id="KW-0460">Magnesium</keyword>
<sequence length="118" mass="12917">MRNRLVDLLLCELETSFVFQALRFSSVQLAISMSNSGGSWDNAKKYVERASPDSELQGKGSDVHKAAVVGDTFKGTRNNLPESSFQVRTLSAPQQSLAIFQSPSVTLKYKNSSVSSLQ</sequence>
<organism evidence="10 11">
    <name type="scientific">Triparma laevis f. longispina</name>
    <dbReference type="NCBI Taxonomy" id="1714387"/>
    <lineage>
        <taxon>Eukaryota</taxon>
        <taxon>Sar</taxon>
        <taxon>Stramenopiles</taxon>
        <taxon>Ochrophyta</taxon>
        <taxon>Bolidophyceae</taxon>
        <taxon>Parmales</taxon>
        <taxon>Triparmaceae</taxon>
        <taxon>Triparma</taxon>
    </lineage>
</organism>
<evidence type="ECO:0000256" key="5">
    <source>
        <dbReference type="ARBA" id="ARBA00022842"/>
    </source>
</evidence>
<dbReference type="AlphaFoldDB" id="A0A9W7E8V9"/>
<evidence type="ECO:0000256" key="7">
    <source>
        <dbReference type="ARBA" id="ARBA00022989"/>
    </source>
</evidence>
<keyword evidence="4" id="KW-0812">Transmembrane</keyword>
<keyword evidence="11" id="KW-1185">Reference proteome</keyword>
<evidence type="ECO:0000256" key="4">
    <source>
        <dbReference type="ARBA" id="ARBA00022692"/>
    </source>
</evidence>
<dbReference type="InterPro" id="IPR004131">
    <property type="entry name" value="PPase-energised_H-pump"/>
</dbReference>
<dbReference type="EC" id="7.1.3.1" evidence="2"/>